<protein>
    <submittedName>
        <fullName evidence="1">Uncharacterized protein</fullName>
    </submittedName>
</protein>
<organism evidence="1 2">
    <name type="scientific">Halorubrum ruber</name>
    <dbReference type="NCBI Taxonomy" id="2982524"/>
    <lineage>
        <taxon>Archaea</taxon>
        <taxon>Methanobacteriati</taxon>
        <taxon>Methanobacteriota</taxon>
        <taxon>Stenosarchaea group</taxon>
        <taxon>Halobacteria</taxon>
        <taxon>Halobacteriales</taxon>
        <taxon>Haloferacaceae</taxon>
        <taxon>Halorubrum</taxon>
    </lineage>
</organism>
<name>A0A8T8LM33_9EURY</name>
<dbReference type="RefSeq" id="WP_211553749.1">
    <property type="nucleotide sequence ID" value="NZ_CP073695.1"/>
</dbReference>
<dbReference type="GeneID" id="64825933"/>
<dbReference type="AlphaFoldDB" id="A0A8T8LM33"/>
<proteinExistence type="predicted"/>
<accession>A0A8T8LM33</accession>
<dbReference type="KEGG" id="hss:J7656_00295"/>
<dbReference type="OrthoDB" id="325254at2157"/>
<gene>
    <name evidence="1" type="ORF">J7656_00295</name>
</gene>
<dbReference type="Proteomes" id="UP000679341">
    <property type="component" value="Chromosome"/>
</dbReference>
<sequence length="349" mass="37961">MKRRDLIATGCISLTTASSGCLNLPLRENEDKPWVDVSVVAENIRVGFDTEQLFEVFIHPSNLMGRQLPDENQEHHIRIDVSTLEQYGVNMEDLSVETTQGKYGLGPSDAYNNNVDSVDITDGVIELLILTSEDVSETDPIALKLTGYQFTNVEPVTEIQYDVQSPEDHVEITHGTFGGPQSGSKCGFTRSTDGEFTLVDPQLLSPTLCPSPIDAYRGSHQNLDIEWLTPEADEVVIKIDISVLDKYGTIGESVIEPLNKRGPSNESRAVGATLDSLSIDEGTISIKLVPGPGTNYASVSVRLSGMDLPVGDPVRDISYEMTIEGDVDETVETGSFDITNDPPDPNSDA</sequence>
<dbReference type="EMBL" id="CP073695">
    <property type="protein sequence ID" value="QUO47860.1"/>
    <property type="molecule type" value="Genomic_DNA"/>
</dbReference>
<keyword evidence="2" id="KW-1185">Reference proteome</keyword>
<evidence type="ECO:0000313" key="2">
    <source>
        <dbReference type="Proteomes" id="UP000679341"/>
    </source>
</evidence>
<evidence type="ECO:0000313" key="1">
    <source>
        <dbReference type="EMBL" id="QUO47860.1"/>
    </source>
</evidence>
<dbReference type="PROSITE" id="PS51257">
    <property type="entry name" value="PROKAR_LIPOPROTEIN"/>
    <property type="match status" value="1"/>
</dbReference>
<reference evidence="1 2" key="1">
    <citation type="submission" date="2021-03" db="EMBL/GenBank/DDBJ databases">
        <title>Halorubrum sodomense MBLA0099, Whole genome shotgun sequencing.</title>
        <authorList>
            <person name="Seo M.-J."/>
            <person name="Cho E.-S."/>
            <person name="Hwang C.Y."/>
        </authorList>
    </citation>
    <scope>NUCLEOTIDE SEQUENCE [LARGE SCALE GENOMIC DNA]</scope>
    <source>
        <strain evidence="1 2">MBLA0099</strain>
    </source>
</reference>